<sequence length="82" mass="8841">MSSAPIVVHRPFRTRDRTVTVRRHSRDEILDTAYSDHDLASAATGNVRPVATPGTLPQALGFSPKLSASLERGDPHEQGAPP</sequence>
<feature type="region of interest" description="Disordered" evidence="1">
    <location>
        <begin position="48"/>
        <end position="82"/>
    </location>
</feature>
<gene>
    <name evidence="2" type="ORF">ACFPZI_17885</name>
</gene>
<dbReference type="Proteomes" id="UP001596180">
    <property type="component" value="Unassembled WGS sequence"/>
</dbReference>
<protein>
    <submittedName>
        <fullName evidence="2">Uncharacterized protein</fullName>
    </submittedName>
</protein>
<evidence type="ECO:0000313" key="3">
    <source>
        <dbReference type="Proteomes" id="UP001596180"/>
    </source>
</evidence>
<reference evidence="3" key="1">
    <citation type="journal article" date="2019" name="Int. J. Syst. Evol. Microbiol.">
        <title>The Global Catalogue of Microorganisms (GCM) 10K type strain sequencing project: providing services to taxonomists for standard genome sequencing and annotation.</title>
        <authorList>
            <consortium name="The Broad Institute Genomics Platform"/>
            <consortium name="The Broad Institute Genome Sequencing Center for Infectious Disease"/>
            <person name="Wu L."/>
            <person name="Ma J."/>
        </authorList>
    </citation>
    <scope>NUCLEOTIDE SEQUENCE [LARGE SCALE GENOMIC DNA]</scope>
    <source>
        <strain evidence="3">JCM 10411</strain>
    </source>
</reference>
<name>A0ABW1DZ66_9ACTN</name>
<proteinExistence type="predicted"/>
<organism evidence="2 3">
    <name type="scientific">Streptomyces chlorus</name>
    <dbReference type="NCBI Taxonomy" id="887452"/>
    <lineage>
        <taxon>Bacteria</taxon>
        <taxon>Bacillati</taxon>
        <taxon>Actinomycetota</taxon>
        <taxon>Actinomycetes</taxon>
        <taxon>Kitasatosporales</taxon>
        <taxon>Streptomycetaceae</taxon>
        <taxon>Streptomyces</taxon>
    </lineage>
</organism>
<dbReference type="EMBL" id="JBHSOA010000036">
    <property type="protein sequence ID" value="MFC5853609.1"/>
    <property type="molecule type" value="Genomic_DNA"/>
</dbReference>
<accession>A0ABW1DZ66</accession>
<dbReference type="RefSeq" id="WP_381364148.1">
    <property type="nucleotide sequence ID" value="NZ_JBHSOA010000036.1"/>
</dbReference>
<evidence type="ECO:0000313" key="2">
    <source>
        <dbReference type="EMBL" id="MFC5853609.1"/>
    </source>
</evidence>
<keyword evidence="3" id="KW-1185">Reference proteome</keyword>
<comment type="caution">
    <text evidence="2">The sequence shown here is derived from an EMBL/GenBank/DDBJ whole genome shotgun (WGS) entry which is preliminary data.</text>
</comment>
<evidence type="ECO:0000256" key="1">
    <source>
        <dbReference type="SAM" id="MobiDB-lite"/>
    </source>
</evidence>
<feature type="compositionally biased region" description="Basic and acidic residues" evidence="1">
    <location>
        <begin position="71"/>
        <end position="82"/>
    </location>
</feature>